<name>A0A453MLU9_AEGTS</name>
<dbReference type="Gramene" id="AET5Gv21234600.2">
    <property type="protein sequence ID" value="AET5Gv21234600.2"/>
    <property type="gene ID" value="AET5Gv21234600"/>
</dbReference>
<evidence type="ECO:0000313" key="1">
    <source>
        <dbReference type="EnsemblPlants" id="AET5Gv21234600.2"/>
    </source>
</evidence>
<proteinExistence type="predicted"/>
<reference evidence="1" key="3">
    <citation type="journal article" date="2017" name="Nature">
        <title>Genome sequence of the progenitor of the wheat D genome Aegilops tauschii.</title>
        <authorList>
            <person name="Luo M.C."/>
            <person name="Gu Y.Q."/>
            <person name="Puiu D."/>
            <person name="Wang H."/>
            <person name="Twardziok S.O."/>
            <person name="Deal K.R."/>
            <person name="Huo N."/>
            <person name="Zhu T."/>
            <person name="Wang L."/>
            <person name="Wang Y."/>
            <person name="McGuire P.E."/>
            <person name="Liu S."/>
            <person name="Long H."/>
            <person name="Ramasamy R.K."/>
            <person name="Rodriguez J.C."/>
            <person name="Van S.L."/>
            <person name="Yuan L."/>
            <person name="Wang Z."/>
            <person name="Xia Z."/>
            <person name="Xiao L."/>
            <person name="Anderson O.D."/>
            <person name="Ouyang S."/>
            <person name="Liang Y."/>
            <person name="Zimin A.V."/>
            <person name="Pertea G."/>
            <person name="Qi P."/>
            <person name="Bennetzen J.L."/>
            <person name="Dai X."/>
            <person name="Dawson M.W."/>
            <person name="Muller H.G."/>
            <person name="Kugler K."/>
            <person name="Rivarola-Duarte L."/>
            <person name="Spannagl M."/>
            <person name="Mayer K.F.X."/>
            <person name="Lu F.H."/>
            <person name="Bevan M.W."/>
            <person name="Leroy P."/>
            <person name="Li P."/>
            <person name="You F.M."/>
            <person name="Sun Q."/>
            <person name="Liu Z."/>
            <person name="Lyons E."/>
            <person name="Wicker T."/>
            <person name="Salzberg S.L."/>
            <person name="Devos K.M."/>
            <person name="Dvorak J."/>
        </authorList>
    </citation>
    <scope>NUCLEOTIDE SEQUENCE [LARGE SCALE GENOMIC DNA]</scope>
    <source>
        <strain evidence="1">cv. AL8/78</strain>
    </source>
</reference>
<dbReference type="AlphaFoldDB" id="A0A453MLU9"/>
<organism evidence="1 2">
    <name type="scientific">Aegilops tauschii subsp. strangulata</name>
    <name type="common">Goatgrass</name>
    <dbReference type="NCBI Taxonomy" id="200361"/>
    <lineage>
        <taxon>Eukaryota</taxon>
        <taxon>Viridiplantae</taxon>
        <taxon>Streptophyta</taxon>
        <taxon>Embryophyta</taxon>
        <taxon>Tracheophyta</taxon>
        <taxon>Spermatophyta</taxon>
        <taxon>Magnoliopsida</taxon>
        <taxon>Liliopsida</taxon>
        <taxon>Poales</taxon>
        <taxon>Poaceae</taxon>
        <taxon>BOP clade</taxon>
        <taxon>Pooideae</taxon>
        <taxon>Triticodae</taxon>
        <taxon>Triticeae</taxon>
        <taxon>Triticinae</taxon>
        <taxon>Aegilops</taxon>
    </lineage>
</organism>
<evidence type="ECO:0000313" key="2">
    <source>
        <dbReference type="Proteomes" id="UP000015105"/>
    </source>
</evidence>
<dbReference type="EnsemblPlants" id="AET5Gv21234600.2">
    <property type="protein sequence ID" value="AET5Gv21234600.2"/>
    <property type="gene ID" value="AET5Gv21234600"/>
</dbReference>
<accession>A0A453MLU9</accession>
<reference evidence="2" key="1">
    <citation type="journal article" date="2014" name="Science">
        <title>Ancient hybridizations among the ancestral genomes of bread wheat.</title>
        <authorList>
            <consortium name="International Wheat Genome Sequencing Consortium,"/>
            <person name="Marcussen T."/>
            <person name="Sandve S.R."/>
            <person name="Heier L."/>
            <person name="Spannagl M."/>
            <person name="Pfeifer M."/>
            <person name="Jakobsen K.S."/>
            <person name="Wulff B.B."/>
            <person name="Steuernagel B."/>
            <person name="Mayer K.F."/>
            <person name="Olsen O.A."/>
        </authorList>
    </citation>
    <scope>NUCLEOTIDE SEQUENCE [LARGE SCALE GENOMIC DNA]</scope>
    <source>
        <strain evidence="2">cv. AL8/78</strain>
    </source>
</reference>
<reference evidence="2" key="2">
    <citation type="journal article" date="2017" name="Nat. Plants">
        <title>The Aegilops tauschii genome reveals multiple impacts of transposons.</title>
        <authorList>
            <person name="Zhao G."/>
            <person name="Zou C."/>
            <person name="Li K."/>
            <person name="Wang K."/>
            <person name="Li T."/>
            <person name="Gao L."/>
            <person name="Zhang X."/>
            <person name="Wang H."/>
            <person name="Yang Z."/>
            <person name="Liu X."/>
            <person name="Jiang W."/>
            <person name="Mao L."/>
            <person name="Kong X."/>
            <person name="Jiao Y."/>
            <person name="Jia J."/>
        </authorList>
    </citation>
    <scope>NUCLEOTIDE SEQUENCE [LARGE SCALE GENOMIC DNA]</scope>
    <source>
        <strain evidence="2">cv. AL8/78</strain>
    </source>
</reference>
<dbReference type="Proteomes" id="UP000015105">
    <property type="component" value="Chromosome 5D"/>
</dbReference>
<reference evidence="1" key="5">
    <citation type="journal article" date="2021" name="G3 (Bethesda)">
        <title>Aegilops tauschii genome assembly Aet v5.0 features greater sequence contiguity and improved annotation.</title>
        <authorList>
            <person name="Wang L."/>
            <person name="Zhu T."/>
            <person name="Rodriguez J.C."/>
            <person name="Deal K.R."/>
            <person name="Dubcovsky J."/>
            <person name="McGuire P.E."/>
            <person name="Lux T."/>
            <person name="Spannagl M."/>
            <person name="Mayer K.F.X."/>
            <person name="Baldrich P."/>
            <person name="Meyers B.C."/>
            <person name="Huo N."/>
            <person name="Gu Y.Q."/>
            <person name="Zhou H."/>
            <person name="Devos K.M."/>
            <person name="Bennetzen J.L."/>
            <person name="Unver T."/>
            <person name="Budak H."/>
            <person name="Gulick P.J."/>
            <person name="Galiba G."/>
            <person name="Kalapos B."/>
            <person name="Nelson D.R."/>
            <person name="Li P."/>
            <person name="You F.M."/>
            <person name="Luo M.C."/>
            <person name="Dvorak J."/>
        </authorList>
    </citation>
    <scope>NUCLEOTIDE SEQUENCE [LARGE SCALE GENOMIC DNA]</scope>
    <source>
        <strain evidence="1">cv. AL8/78</strain>
    </source>
</reference>
<protein>
    <recommendedName>
        <fullName evidence="3">Protein FAR1-RELATED SEQUENCE</fullName>
    </recommendedName>
</protein>
<keyword evidence="2" id="KW-1185">Reference proteome</keyword>
<reference evidence="1" key="4">
    <citation type="submission" date="2019-03" db="UniProtKB">
        <authorList>
            <consortium name="EnsemblPlants"/>
        </authorList>
    </citation>
    <scope>IDENTIFICATION</scope>
</reference>
<evidence type="ECO:0008006" key="3">
    <source>
        <dbReference type="Google" id="ProtNLM"/>
    </source>
</evidence>
<sequence>MICSHVTVPVMIHLKLHELPAKHVLKRWTRDARDIIPPEYLRYQKDHGPLKYSSR</sequence>